<dbReference type="KEGG" id="azc:AZC_2251"/>
<dbReference type="InterPro" id="IPR051199">
    <property type="entry name" value="LPS_LOS_Heptosyltrfase"/>
</dbReference>
<keyword evidence="2 6" id="KW-0808">Transferase</keyword>
<evidence type="ECO:0000256" key="3">
    <source>
        <dbReference type="ARBA" id="ARBA00043995"/>
    </source>
</evidence>
<dbReference type="GO" id="GO:0005829">
    <property type="term" value="C:cytosol"/>
    <property type="evidence" value="ECO:0007669"/>
    <property type="project" value="TreeGrafter"/>
</dbReference>
<keyword evidence="7" id="KW-1185">Reference proteome</keyword>
<evidence type="ECO:0000256" key="5">
    <source>
        <dbReference type="ARBA" id="ARBA00047503"/>
    </source>
</evidence>
<accession>A8I5A4</accession>
<evidence type="ECO:0000313" key="7">
    <source>
        <dbReference type="Proteomes" id="UP000000270"/>
    </source>
</evidence>
<reference evidence="7" key="2">
    <citation type="submission" date="2007-04" db="EMBL/GenBank/DDBJ databases">
        <title>Complete genome sequence of the nitrogen-fixing bacterium Azorhizobium caulinodans ORS571.</title>
        <authorList>
            <person name="Lee K.B."/>
            <person name="Backer P.D."/>
            <person name="Aono T."/>
            <person name="Liu C.T."/>
            <person name="Suzuki S."/>
            <person name="Suzuki T."/>
            <person name="Kaneko T."/>
            <person name="Yamada M."/>
            <person name="Tabata S."/>
            <person name="Kupfer D.M."/>
            <person name="Najar F.Z."/>
            <person name="Wiley G.B."/>
            <person name="Roe B."/>
            <person name="Binnewies T."/>
            <person name="Ussery D."/>
            <person name="Vereecke D."/>
            <person name="Gevers D."/>
            <person name="Holsters M."/>
            <person name="Oyaizu H."/>
        </authorList>
    </citation>
    <scope>NUCLEOTIDE SEQUENCE [LARGE SCALE GENOMIC DNA]</scope>
    <source>
        <strain evidence="7">ATCC 43989 / DSM 5975 / JCM 20966 / LMG 6465 / NBRC 14845 / NCIMB 13405 / ORS 571</strain>
    </source>
</reference>
<dbReference type="AlphaFoldDB" id="A8I5A4"/>
<reference evidence="6 7" key="4">
    <citation type="journal article" date="2009" name="Appl. Environ. Microbiol.">
        <title>Comparative genome-wide transcriptional profiling of Azorhizobium caulinodans ORS571 grown under free-living and symbiotic conditions.</title>
        <authorList>
            <person name="Tsukada S."/>
            <person name="Aono T."/>
            <person name="Akiba N."/>
            <person name="Lee KB."/>
            <person name="Liu CT."/>
            <person name="Toyazaki H."/>
            <person name="Oyaizu H."/>
        </authorList>
    </citation>
    <scope>NUCLEOTIDE SEQUENCE [LARGE SCALE GENOMIC DNA]</scope>
    <source>
        <strain evidence="7">ATCC 43989 / DSM 5975 / JCM 20966 / LMG 6465 / NBRC 14845 / NCIMB 13405 / ORS 571</strain>
    </source>
</reference>
<dbReference type="Gene3D" id="3.40.50.2000">
    <property type="entry name" value="Glycogen Phosphorylase B"/>
    <property type="match status" value="2"/>
</dbReference>
<gene>
    <name evidence="6" type="ordered locus">AZC_2251</name>
</gene>
<dbReference type="InterPro" id="IPR011910">
    <property type="entry name" value="RfaF"/>
</dbReference>
<dbReference type="GO" id="GO:0008713">
    <property type="term" value="F:ADP-heptose-lipopolysaccharide heptosyltransferase activity"/>
    <property type="evidence" value="ECO:0007669"/>
    <property type="project" value="UniProtKB-EC"/>
</dbReference>
<comment type="catalytic activity">
    <reaction evidence="5">
        <text>an L-alpha-D-Hep-(1-&gt;5)-[alpha-Kdo-(2-&gt;4)]-alpha-Kdo-(2-&gt;6)-lipid A + ADP-L-glycero-beta-D-manno-heptose = an L-alpha-D-Hep-(1-&gt;3)-L-alpha-D-Hep-(1-&gt;5)-[alpha-Kdo-(2-&gt;4)]-alpha-Kdo-(2-&gt;6)-lipid A + ADP + H(+)</text>
        <dbReference type="Rhea" id="RHEA:74071"/>
        <dbReference type="ChEBI" id="CHEBI:15378"/>
        <dbReference type="ChEBI" id="CHEBI:61506"/>
        <dbReference type="ChEBI" id="CHEBI:193068"/>
        <dbReference type="ChEBI" id="CHEBI:193069"/>
        <dbReference type="ChEBI" id="CHEBI:456216"/>
        <dbReference type="EC" id="2.4.99.24"/>
    </reaction>
</comment>
<reference evidence="6 7" key="1">
    <citation type="journal article" date="2007" name="Appl. Environ. Microbiol.">
        <title>Rhizobial factors required for stem nodule maturation and maintenance in Sesbania rostrata-Azorhizobium caulinodans ORS571 symbiosis.</title>
        <authorList>
            <person name="Suzuki S."/>
            <person name="Aono T."/>
            <person name="Lee KB."/>
            <person name="Suzuki T."/>
            <person name="Liu CT."/>
            <person name="Miwa H."/>
            <person name="Wakao S."/>
            <person name="Iki T."/>
            <person name="Oyaizu H."/>
        </authorList>
    </citation>
    <scope>NUCLEOTIDE SEQUENCE [LARGE SCALE GENOMIC DNA]</scope>
    <source>
        <strain evidence="7">ATCC 43989 / DSM 5975 / JCM 20966 / LMG 6465 / NBRC 14845 / NCIMB 13405 / ORS 571</strain>
    </source>
</reference>
<dbReference type="CAZy" id="GT9">
    <property type="family name" value="Glycosyltransferase Family 9"/>
</dbReference>
<dbReference type="Proteomes" id="UP000000270">
    <property type="component" value="Chromosome"/>
</dbReference>
<name>A8I5A4_AZOC5</name>
<dbReference type="eggNOG" id="COG0859">
    <property type="taxonomic scope" value="Bacteria"/>
</dbReference>
<dbReference type="InterPro" id="IPR002201">
    <property type="entry name" value="Glyco_trans_9"/>
</dbReference>
<dbReference type="HOGENOM" id="CLU_038371_7_0_5"/>
<evidence type="ECO:0000256" key="1">
    <source>
        <dbReference type="ARBA" id="ARBA00022676"/>
    </source>
</evidence>
<reference evidence="6 7" key="5">
    <citation type="journal article" date="2010" name="Appl. Environ. Microbiol.">
        <title>phrR-like gene praR of Azorhizobium caulinodans ORS571 is essential for symbiosis with Sesbania rostrata and is involved in expression of reb genes.</title>
        <authorList>
            <person name="Akiba N."/>
            <person name="Aono T."/>
            <person name="Toyazaki H."/>
            <person name="Sato S."/>
            <person name="Oyaizu H."/>
        </authorList>
    </citation>
    <scope>NUCLEOTIDE SEQUENCE [LARGE SCALE GENOMIC DNA]</scope>
    <source>
        <strain evidence="7">ATCC 43989 / DSM 5975 / JCM 20966 / LMG 6465 / NBRC 14845 / NCIMB 13405 / ORS 571</strain>
    </source>
</reference>
<dbReference type="PANTHER" id="PTHR30160:SF7">
    <property type="entry name" value="ADP-HEPTOSE--LPS HEPTOSYLTRANSFERASE 2"/>
    <property type="match status" value="1"/>
</dbReference>
<evidence type="ECO:0000256" key="2">
    <source>
        <dbReference type="ARBA" id="ARBA00022679"/>
    </source>
</evidence>
<dbReference type="EC" id="2.4.99.24" evidence="4"/>
<evidence type="ECO:0000313" key="6">
    <source>
        <dbReference type="EMBL" id="BAF88249.1"/>
    </source>
</evidence>
<keyword evidence="1" id="KW-0328">Glycosyltransferase</keyword>
<reference evidence="6 7" key="6">
    <citation type="journal article" date="2011" name="Appl. Environ. Microbiol.">
        <title>Involvement of the azorhizobial chromosome partition gene (parA) in the onset of bacteroid differentiation during Sesbania rostrata stem nodule development.</title>
        <authorList>
            <person name="Liu CT."/>
            <person name="Lee KB."/>
            <person name="Wang YS."/>
            <person name="Peng MH."/>
            <person name="Lee KT."/>
            <person name="Suzuki S."/>
            <person name="Suzuki T."/>
            <person name="Oyaizu H."/>
        </authorList>
    </citation>
    <scope>NUCLEOTIDE SEQUENCE [LARGE SCALE GENOMIC DNA]</scope>
    <source>
        <strain evidence="7">ATCC 43989 / DSM 5975 / JCM 20966 / LMG 6465 / NBRC 14845 / NCIMB 13405 / ORS 571</strain>
    </source>
</reference>
<organism evidence="6 7">
    <name type="scientific">Azorhizobium caulinodans (strain ATCC 43989 / DSM 5975 / JCM 20966 / LMG 6465 / NBRC 14845 / NCIMB 13405 / ORS 571)</name>
    <dbReference type="NCBI Taxonomy" id="438753"/>
    <lineage>
        <taxon>Bacteria</taxon>
        <taxon>Pseudomonadati</taxon>
        <taxon>Pseudomonadota</taxon>
        <taxon>Alphaproteobacteria</taxon>
        <taxon>Hyphomicrobiales</taxon>
        <taxon>Xanthobacteraceae</taxon>
        <taxon>Azorhizobium</taxon>
    </lineage>
</organism>
<dbReference type="PANTHER" id="PTHR30160">
    <property type="entry name" value="TETRAACYLDISACCHARIDE 4'-KINASE-RELATED"/>
    <property type="match status" value="1"/>
</dbReference>
<dbReference type="FunFam" id="3.40.50.2000:FF:000023">
    <property type="entry name" value="ADP-heptose--LPS heptosyltransferase II"/>
    <property type="match status" value="1"/>
</dbReference>
<sequence>MQGRAWLAKSPRPRQMLRQGRAARGVIARSERACQRVPMRAIETYSPLLIIGPSWVGDMVMAASLVASLRAQEPGRPIDVMAPPAALPIARLIPGVRRTIPLGLGHGQFGLMARWRAGRALRSEGYGKAIILPRAFKAAIPPFAAGIPVRIGYAAEGRSILLTDARSDSQRKTARTIDRFVALGSPEGAAPASERPVLVLPEEERRAVAEKFPLAGEGPVMALCPGAEYGPAKRWPTAKFATLAAQAHAAGYQLRVLGGPKDAPLAQEIVAKAGVPVEDLTGRTSLIEAAGILAAADVVVSNDSGLMHVAGALDRPLVVLYGSSSEKMTPPTGPRSTVVSHDLPCRPCFKRECPLGTLACFEAISPQEVLAAAMAVQG</sequence>
<dbReference type="NCBIfam" id="TIGR02195">
    <property type="entry name" value="heptsyl_trn_II"/>
    <property type="match status" value="1"/>
</dbReference>
<proteinExistence type="inferred from homology"/>
<dbReference type="CDD" id="cd03789">
    <property type="entry name" value="GT9_LPS_heptosyltransferase"/>
    <property type="match status" value="1"/>
</dbReference>
<dbReference type="STRING" id="438753.AZC_2251"/>
<dbReference type="SUPFAM" id="SSF53756">
    <property type="entry name" value="UDP-Glycosyltransferase/glycogen phosphorylase"/>
    <property type="match status" value="1"/>
</dbReference>
<evidence type="ECO:0000256" key="4">
    <source>
        <dbReference type="ARBA" id="ARBA00044042"/>
    </source>
</evidence>
<dbReference type="Pfam" id="PF01075">
    <property type="entry name" value="Glyco_transf_9"/>
    <property type="match status" value="1"/>
</dbReference>
<comment type="similarity">
    <text evidence="3">Belongs to the glycosyltransferase 9 family.</text>
</comment>
<dbReference type="GO" id="GO:0009244">
    <property type="term" value="P:lipopolysaccharide core region biosynthetic process"/>
    <property type="evidence" value="ECO:0007669"/>
    <property type="project" value="TreeGrafter"/>
</dbReference>
<reference evidence="6 7" key="3">
    <citation type="journal article" date="2008" name="BMC Genomics">
        <title>The genome of the versatile nitrogen fixer Azorhizobium caulinodans ORS571.</title>
        <authorList>
            <person name="Lee KB."/>
            <person name="Backer P.D."/>
            <person name="Aono T."/>
            <person name="Liu CT."/>
            <person name="Suzuki S."/>
            <person name="Suzuki T."/>
            <person name="Kaneko T."/>
            <person name="Yamada M."/>
            <person name="Tabata S."/>
            <person name="Kupfer D.M."/>
            <person name="Najar F.Z."/>
            <person name="Wiley G.B."/>
            <person name="Roe B."/>
            <person name="Binnewies T.T."/>
            <person name="Ussery D.W."/>
            <person name="D'Haeze W."/>
            <person name="Herder J.D."/>
            <person name="Gevers D."/>
            <person name="Vereecke D."/>
            <person name="Holsters M."/>
            <person name="Oyaizu H."/>
        </authorList>
    </citation>
    <scope>NUCLEOTIDE SEQUENCE [LARGE SCALE GENOMIC DNA]</scope>
    <source>
        <strain evidence="7">ATCC 43989 / DSM 5975 / JCM 20966 / LMG 6465 / NBRC 14845 / NCIMB 13405 / ORS 571</strain>
    </source>
</reference>
<dbReference type="EMBL" id="AP009384">
    <property type="protein sequence ID" value="BAF88249.1"/>
    <property type="molecule type" value="Genomic_DNA"/>
</dbReference>
<protein>
    <recommendedName>
        <fullName evidence="4">lipopolysaccharide heptosyltransferase II</fullName>
        <ecNumber evidence="4">2.4.99.24</ecNumber>
    </recommendedName>
</protein>